<accession>A0A1B7MPY5</accession>
<gene>
    <name evidence="2" type="ORF">K503DRAFT_868771</name>
</gene>
<dbReference type="STRING" id="1314800.A0A1B7MPY5"/>
<sequence>MSPSGNTRIFITGATGYIGGTVLSALLSNPETDTFEITALIRSAEKAPLFNSIGVKTVIGSNSDLDTLTSLASEADVVLATADADDLNAAKAILRGLKKQHEETKKVPILIHTSGTGVLIDQAAGNFTADKIYSDLDIPKIERLPKTQPHREVDIAVVAADEEGYARTYTILPSTIYGIANTSLVSLGIQNPYSRQIPLLIKTGLARGQGGVIGKGLNVWPSVHIDDTATLYTTVFDAATKGPGETGHGREGFYFGENGEYSVGELSQAVAKLLYELGRGKSAEATVFTDEELDKYFVGPWFGSNSRACAERARLIGWNPAHNIDSLYASLRPEIEAIVAKQTA</sequence>
<dbReference type="Pfam" id="PF13460">
    <property type="entry name" value="NAD_binding_10"/>
    <property type="match status" value="1"/>
</dbReference>
<dbReference type="OrthoDB" id="10262413at2759"/>
<evidence type="ECO:0000313" key="3">
    <source>
        <dbReference type="Proteomes" id="UP000092154"/>
    </source>
</evidence>
<dbReference type="InterPro" id="IPR051783">
    <property type="entry name" value="NAD(P)-dependent_oxidoreduct"/>
</dbReference>
<organism evidence="2 3">
    <name type="scientific">Rhizopogon vinicolor AM-OR11-026</name>
    <dbReference type="NCBI Taxonomy" id="1314800"/>
    <lineage>
        <taxon>Eukaryota</taxon>
        <taxon>Fungi</taxon>
        <taxon>Dikarya</taxon>
        <taxon>Basidiomycota</taxon>
        <taxon>Agaricomycotina</taxon>
        <taxon>Agaricomycetes</taxon>
        <taxon>Agaricomycetidae</taxon>
        <taxon>Boletales</taxon>
        <taxon>Suillineae</taxon>
        <taxon>Rhizopogonaceae</taxon>
        <taxon>Rhizopogon</taxon>
    </lineage>
</organism>
<dbReference type="GO" id="GO:0005737">
    <property type="term" value="C:cytoplasm"/>
    <property type="evidence" value="ECO:0007669"/>
    <property type="project" value="TreeGrafter"/>
</dbReference>
<evidence type="ECO:0000259" key="1">
    <source>
        <dbReference type="Pfam" id="PF13460"/>
    </source>
</evidence>
<dbReference type="SUPFAM" id="SSF51735">
    <property type="entry name" value="NAD(P)-binding Rossmann-fold domains"/>
    <property type="match status" value="1"/>
</dbReference>
<dbReference type="FunCoup" id="A0A1B7MPY5">
    <property type="interactions" value="18"/>
</dbReference>
<feature type="domain" description="NAD(P)-binding" evidence="1">
    <location>
        <begin position="13"/>
        <end position="101"/>
    </location>
</feature>
<dbReference type="GO" id="GO:0004029">
    <property type="term" value="F:aldehyde dehydrogenase (NAD+) activity"/>
    <property type="evidence" value="ECO:0007669"/>
    <property type="project" value="TreeGrafter"/>
</dbReference>
<dbReference type="InterPro" id="IPR016040">
    <property type="entry name" value="NAD(P)-bd_dom"/>
</dbReference>
<dbReference type="AlphaFoldDB" id="A0A1B7MPY5"/>
<dbReference type="PANTHER" id="PTHR48079:SF6">
    <property type="entry name" value="NAD(P)-BINDING DOMAIN-CONTAINING PROTEIN-RELATED"/>
    <property type="match status" value="1"/>
</dbReference>
<evidence type="ECO:0000313" key="2">
    <source>
        <dbReference type="EMBL" id="OAX34674.1"/>
    </source>
</evidence>
<dbReference type="InterPro" id="IPR036291">
    <property type="entry name" value="NAD(P)-bd_dom_sf"/>
</dbReference>
<dbReference type="InParanoid" id="A0A1B7MPY5"/>
<dbReference type="Proteomes" id="UP000092154">
    <property type="component" value="Unassembled WGS sequence"/>
</dbReference>
<dbReference type="PANTHER" id="PTHR48079">
    <property type="entry name" value="PROTEIN YEEZ"/>
    <property type="match status" value="1"/>
</dbReference>
<reference evidence="2 3" key="1">
    <citation type="submission" date="2016-06" db="EMBL/GenBank/DDBJ databases">
        <title>Comparative genomics of the ectomycorrhizal sister species Rhizopogon vinicolor and Rhizopogon vesiculosus (Basidiomycota: Boletales) reveals a divergence of the mating type B locus.</title>
        <authorList>
            <consortium name="DOE Joint Genome Institute"/>
            <person name="Mujic A.B."/>
            <person name="Kuo A."/>
            <person name="Tritt A."/>
            <person name="Lipzen A."/>
            <person name="Chen C."/>
            <person name="Johnson J."/>
            <person name="Sharma A."/>
            <person name="Barry K."/>
            <person name="Grigoriev I.V."/>
            <person name="Spatafora J.W."/>
        </authorList>
    </citation>
    <scope>NUCLEOTIDE SEQUENCE [LARGE SCALE GENOMIC DNA]</scope>
    <source>
        <strain evidence="2 3">AM-OR11-026</strain>
    </source>
</reference>
<keyword evidence="3" id="KW-1185">Reference proteome</keyword>
<proteinExistence type="predicted"/>
<dbReference type="EMBL" id="KV448581">
    <property type="protein sequence ID" value="OAX34674.1"/>
    <property type="molecule type" value="Genomic_DNA"/>
</dbReference>
<dbReference type="Gene3D" id="3.40.50.720">
    <property type="entry name" value="NAD(P)-binding Rossmann-like Domain"/>
    <property type="match status" value="1"/>
</dbReference>
<name>A0A1B7MPY5_9AGAM</name>
<protein>
    <submittedName>
        <fullName evidence="2">NAD(P)-binding protein</fullName>
    </submittedName>
</protein>